<evidence type="ECO:0000256" key="1">
    <source>
        <dbReference type="ARBA" id="ARBA00004167"/>
    </source>
</evidence>
<evidence type="ECO:0000256" key="2">
    <source>
        <dbReference type="ARBA" id="ARBA00022692"/>
    </source>
</evidence>
<keyword evidence="2" id="KW-0812">Transmembrane</keyword>
<name>A0A532VB41_UNCT6</name>
<reference evidence="5 6" key="1">
    <citation type="submission" date="2017-06" db="EMBL/GenBank/DDBJ databases">
        <title>Novel microbial phyla capable of carbon fixation and sulfur reduction in deep-sea sediments.</title>
        <authorList>
            <person name="Huang J."/>
            <person name="Baker B."/>
            <person name="Wang Y."/>
        </authorList>
    </citation>
    <scope>NUCLEOTIDE SEQUENCE [LARGE SCALE GENOMIC DNA]</scope>
    <source>
        <strain evidence="5">B3_TA06</strain>
    </source>
</reference>
<evidence type="ECO:0000313" key="6">
    <source>
        <dbReference type="Proteomes" id="UP000317778"/>
    </source>
</evidence>
<organism evidence="5 6">
    <name type="scientific">candidate division TA06 bacterium B3_TA06</name>
    <dbReference type="NCBI Taxonomy" id="2012487"/>
    <lineage>
        <taxon>Bacteria</taxon>
        <taxon>Bacteria division TA06</taxon>
    </lineage>
</organism>
<sequence>MIALILLTLMGSEKDSTRELIPYLGGAQGSGFILWGDAASDELITTIFPTVTEGMKADTSRTFSAVAFIQIDRSGAIVKEPVLLEESKVPEWDTTIITTLRGWLFRSSRDSLRLDTVEFRYIARKPGKGGTSIIKAKGREDFHPAAFTSVDEILANQTKMPPPRDSTAPMGINFTLSGELGFNDLESHILPDLEENMKEKDIAYVTARFAIVVNDKGLIEDVTVIQSSGRTAWDSELEKAMLQWRFKPSYRLQRKTDVIFVVTLE</sequence>
<evidence type="ECO:0000256" key="4">
    <source>
        <dbReference type="ARBA" id="ARBA00023136"/>
    </source>
</evidence>
<dbReference type="GO" id="GO:0016020">
    <property type="term" value="C:membrane"/>
    <property type="evidence" value="ECO:0007669"/>
    <property type="project" value="UniProtKB-SubCell"/>
</dbReference>
<comment type="subcellular location">
    <subcellularLocation>
        <location evidence="1">Membrane</location>
        <topology evidence="1">Single-pass membrane protein</topology>
    </subcellularLocation>
</comment>
<dbReference type="InterPro" id="IPR006260">
    <property type="entry name" value="TonB/TolA_C"/>
</dbReference>
<comment type="caution">
    <text evidence="5">The sequence shown here is derived from an EMBL/GenBank/DDBJ whole genome shotgun (WGS) entry which is preliminary data.</text>
</comment>
<dbReference type="Proteomes" id="UP000317778">
    <property type="component" value="Unassembled WGS sequence"/>
</dbReference>
<keyword evidence="3" id="KW-1133">Transmembrane helix</keyword>
<keyword evidence="4" id="KW-0472">Membrane</keyword>
<evidence type="ECO:0008006" key="7">
    <source>
        <dbReference type="Google" id="ProtNLM"/>
    </source>
</evidence>
<dbReference type="SUPFAM" id="SSF74653">
    <property type="entry name" value="TolA/TonB C-terminal domain"/>
    <property type="match status" value="1"/>
</dbReference>
<dbReference type="NCBIfam" id="TIGR01352">
    <property type="entry name" value="tonB_Cterm"/>
    <property type="match status" value="1"/>
</dbReference>
<proteinExistence type="predicted"/>
<protein>
    <recommendedName>
        <fullName evidence="7">TonB C-terminal domain-containing protein</fullName>
    </recommendedName>
</protein>
<dbReference type="EMBL" id="NJBO01000001">
    <property type="protein sequence ID" value="TKJ44197.1"/>
    <property type="molecule type" value="Genomic_DNA"/>
</dbReference>
<accession>A0A532VB41</accession>
<evidence type="ECO:0000256" key="3">
    <source>
        <dbReference type="ARBA" id="ARBA00022989"/>
    </source>
</evidence>
<evidence type="ECO:0000313" key="5">
    <source>
        <dbReference type="EMBL" id="TKJ44197.1"/>
    </source>
</evidence>
<dbReference type="Gene3D" id="3.30.1150.10">
    <property type="match status" value="1"/>
</dbReference>
<gene>
    <name evidence="5" type="ORF">CEE36_00185</name>
</gene>
<dbReference type="AlphaFoldDB" id="A0A532VB41"/>